<evidence type="ECO:0000313" key="3">
    <source>
        <dbReference type="Proteomes" id="UP000176648"/>
    </source>
</evidence>
<organism evidence="2 3">
    <name type="scientific">Candidatus Liptonbacteria bacterium GWB1_49_6</name>
    <dbReference type="NCBI Taxonomy" id="1798644"/>
    <lineage>
        <taxon>Bacteria</taxon>
        <taxon>Candidatus Liptoniibacteriota</taxon>
    </lineage>
</organism>
<reference evidence="2 3" key="1">
    <citation type="journal article" date="2016" name="Nat. Commun.">
        <title>Thousands of microbial genomes shed light on interconnected biogeochemical processes in an aquifer system.</title>
        <authorList>
            <person name="Anantharaman K."/>
            <person name="Brown C.T."/>
            <person name="Hug L.A."/>
            <person name="Sharon I."/>
            <person name="Castelle C.J."/>
            <person name="Probst A.J."/>
            <person name="Thomas B.C."/>
            <person name="Singh A."/>
            <person name="Wilkins M.J."/>
            <person name="Karaoz U."/>
            <person name="Brodie E.L."/>
            <person name="Williams K.H."/>
            <person name="Hubbard S.S."/>
            <person name="Banfield J.F."/>
        </authorList>
    </citation>
    <scope>NUCLEOTIDE SEQUENCE [LARGE SCALE GENOMIC DNA]</scope>
</reference>
<name>A0A1G2C670_9BACT</name>
<dbReference type="PROSITE" id="PS51707">
    <property type="entry name" value="CYTH"/>
    <property type="match status" value="1"/>
</dbReference>
<dbReference type="InterPro" id="IPR033469">
    <property type="entry name" value="CYTH-like_dom_sf"/>
</dbReference>
<dbReference type="Gene3D" id="2.40.320.10">
    <property type="entry name" value="Hypothetical Protein Pfu-838710-001"/>
    <property type="match status" value="1"/>
</dbReference>
<feature type="domain" description="CYTH" evidence="1">
    <location>
        <begin position="1"/>
        <end position="181"/>
    </location>
</feature>
<dbReference type="Proteomes" id="UP000176648">
    <property type="component" value="Unassembled WGS sequence"/>
</dbReference>
<evidence type="ECO:0000313" key="2">
    <source>
        <dbReference type="EMBL" id="OGY96661.1"/>
    </source>
</evidence>
<dbReference type="SUPFAM" id="SSF55154">
    <property type="entry name" value="CYTH-like phosphatases"/>
    <property type="match status" value="1"/>
</dbReference>
<dbReference type="EMBL" id="MHKU01000026">
    <property type="protein sequence ID" value="OGY96661.1"/>
    <property type="molecule type" value="Genomic_DNA"/>
</dbReference>
<protein>
    <recommendedName>
        <fullName evidence="1">CYTH domain-containing protein</fullName>
    </recommendedName>
</protein>
<comment type="caution">
    <text evidence="2">The sequence shown here is derived from an EMBL/GenBank/DDBJ whole genome shotgun (WGS) entry which is preliminary data.</text>
</comment>
<sequence length="189" mass="22083">MIEVEVRGQLDKKGYGKLKDFLAKNGRFLGHKEREMYLLRGHPGHSHDPTAREMDIRLRNTDGECEIMFKRKAGDKNIGREEISLKLKDKNLEIAKRAVKALGYANAIKMHRIMDQYQYENIHWQIVRTPKDYFYFEAEQETENEGDVEKIHAALAEKARSVGLTVLTPEETRDFLFLLDREVNEEVAF</sequence>
<proteinExistence type="predicted"/>
<dbReference type="InterPro" id="IPR023577">
    <property type="entry name" value="CYTH_domain"/>
</dbReference>
<accession>A0A1G2C670</accession>
<dbReference type="AlphaFoldDB" id="A0A1G2C670"/>
<evidence type="ECO:0000259" key="1">
    <source>
        <dbReference type="PROSITE" id="PS51707"/>
    </source>
</evidence>
<gene>
    <name evidence="2" type="ORF">A2122_00535</name>
</gene>